<dbReference type="Gene3D" id="3.30.1330.40">
    <property type="entry name" value="RutC-like"/>
    <property type="match status" value="1"/>
</dbReference>
<dbReference type="SUPFAM" id="SSF55298">
    <property type="entry name" value="YjgF-like"/>
    <property type="match status" value="1"/>
</dbReference>
<protein>
    <submittedName>
        <fullName evidence="2">RidA family protein</fullName>
    </submittedName>
</protein>
<keyword evidence="3" id="KW-1185">Reference proteome</keyword>
<dbReference type="Proteomes" id="UP000774750">
    <property type="component" value="Unassembled WGS sequence"/>
</dbReference>
<comment type="similarity">
    <text evidence="1">Belongs to the RutC family.</text>
</comment>
<dbReference type="GO" id="GO:0019239">
    <property type="term" value="F:deaminase activity"/>
    <property type="evidence" value="ECO:0007669"/>
    <property type="project" value="TreeGrafter"/>
</dbReference>
<dbReference type="InterPro" id="IPR006175">
    <property type="entry name" value="YjgF/YER057c/UK114"/>
</dbReference>
<organism evidence="2 3">
    <name type="scientific">Merdimmobilis hominis</name>
    <dbReference type="NCBI Taxonomy" id="2897707"/>
    <lineage>
        <taxon>Bacteria</taxon>
        <taxon>Bacillati</taxon>
        <taxon>Bacillota</taxon>
        <taxon>Clostridia</taxon>
        <taxon>Eubacteriales</taxon>
        <taxon>Oscillospiraceae</taxon>
        <taxon>Merdimmobilis</taxon>
    </lineage>
</organism>
<reference evidence="2" key="2">
    <citation type="journal article" date="2021" name="Sci. Rep.">
        <title>The distribution of antibiotic resistance genes in chicken gut microbiota commensals.</title>
        <authorList>
            <person name="Juricova H."/>
            <person name="Matiasovicova J."/>
            <person name="Kubasova T."/>
            <person name="Cejkova D."/>
            <person name="Rychlik I."/>
        </authorList>
    </citation>
    <scope>NUCLEOTIDE SEQUENCE</scope>
    <source>
        <strain evidence="2">An559</strain>
    </source>
</reference>
<dbReference type="AlphaFoldDB" id="A0A939BDS5"/>
<dbReference type="PANTHER" id="PTHR11803:SF58">
    <property type="entry name" value="PROTEIN HMF1-RELATED"/>
    <property type="match status" value="1"/>
</dbReference>
<dbReference type="InterPro" id="IPR019897">
    <property type="entry name" value="RidA_CS"/>
</dbReference>
<dbReference type="PANTHER" id="PTHR11803">
    <property type="entry name" value="2-IMINOBUTANOATE/2-IMINOPROPANOATE DEAMINASE RIDA"/>
    <property type="match status" value="1"/>
</dbReference>
<dbReference type="EMBL" id="JACJKY010000004">
    <property type="protein sequence ID" value="MBM6920156.1"/>
    <property type="molecule type" value="Genomic_DNA"/>
</dbReference>
<evidence type="ECO:0000313" key="3">
    <source>
        <dbReference type="Proteomes" id="UP000774750"/>
    </source>
</evidence>
<dbReference type="Pfam" id="PF01042">
    <property type="entry name" value="Ribonuc_L-PSP"/>
    <property type="match status" value="1"/>
</dbReference>
<dbReference type="NCBIfam" id="TIGR00004">
    <property type="entry name" value="Rid family detoxifying hydrolase"/>
    <property type="match status" value="1"/>
</dbReference>
<dbReference type="InterPro" id="IPR006056">
    <property type="entry name" value="RidA"/>
</dbReference>
<dbReference type="RefSeq" id="WP_204444670.1">
    <property type="nucleotide sequence ID" value="NZ_JACJKY010000004.1"/>
</dbReference>
<sequence>MRTIIHTEHAPEAIGPYAQAVTAGNLVFTSGQIALDPQTGTICGDTIEEQTHRVCQNLREVLAAANSSLSDAVKTVCYLSDMENFAAFNAVYAQYFTTTPARSCVQAARLPKDVLVEIDVVALTKNA</sequence>
<reference evidence="2" key="1">
    <citation type="submission" date="2020-08" db="EMBL/GenBank/DDBJ databases">
        <authorList>
            <person name="Cejkova D."/>
            <person name="Kubasova T."/>
            <person name="Jahodarova E."/>
            <person name="Rychlik I."/>
        </authorList>
    </citation>
    <scope>NUCLEOTIDE SEQUENCE</scope>
    <source>
        <strain evidence="2">An559</strain>
    </source>
</reference>
<dbReference type="CDD" id="cd00448">
    <property type="entry name" value="YjgF_YER057c_UK114_family"/>
    <property type="match status" value="1"/>
</dbReference>
<proteinExistence type="inferred from homology"/>
<dbReference type="GO" id="GO:0005829">
    <property type="term" value="C:cytosol"/>
    <property type="evidence" value="ECO:0007669"/>
    <property type="project" value="TreeGrafter"/>
</dbReference>
<dbReference type="FunFam" id="3.30.1330.40:FF:000001">
    <property type="entry name" value="L-PSP family endoribonuclease"/>
    <property type="match status" value="1"/>
</dbReference>
<name>A0A939BDS5_9FIRM</name>
<gene>
    <name evidence="2" type="ORF">H6A12_03150</name>
</gene>
<evidence type="ECO:0000256" key="1">
    <source>
        <dbReference type="ARBA" id="ARBA00010552"/>
    </source>
</evidence>
<dbReference type="PROSITE" id="PS01094">
    <property type="entry name" value="UPF0076"/>
    <property type="match status" value="1"/>
</dbReference>
<accession>A0A939BDS5</accession>
<dbReference type="InterPro" id="IPR035959">
    <property type="entry name" value="RutC-like_sf"/>
</dbReference>
<comment type="caution">
    <text evidence="2">The sequence shown here is derived from an EMBL/GenBank/DDBJ whole genome shotgun (WGS) entry which is preliminary data.</text>
</comment>
<evidence type="ECO:0000313" key="2">
    <source>
        <dbReference type="EMBL" id="MBM6920156.1"/>
    </source>
</evidence>